<evidence type="ECO:0000313" key="2">
    <source>
        <dbReference type="EMBL" id="GAO29257.1"/>
    </source>
</evidence>
<feature type="binding site" evidence="1">
    <location>
        <position position="34"/>
    </location>
    <ligand>
        <name>Mg(2+)</name>
        <dbReference type="ChEBI" id="CHEBI:18420"/>
        <label>1</label>
    </ligand>
</feature>
<organism evidence="2 3">
    <name type="scientific">Geofilum rubicundum JCM 15548</name>
    <dbReference type="NCBI Taxonomy" id="1236989"/>
    <lineage>
        <taxon>Bacteria</taxon>
        <taxon>Pseudomonadati</taxon>
        <taxon>Bacteroidota</taxon>
        <taxon>Bacteroidia</taxon>
        <taxon>Marinilabiliales</taxon>
        <taxon>Marinilabiliaceae</taxon>
        <taxon>Geofilum</taxon>
    </lineage>
</organism>
<accession>A0A0E9LUI7</accession>
<dbReference type="SUPFAM" id="SSF101478">
    <property type="entry name" value="ADP-ribosylglycohydrolase"/>
    <property type="match status" value="1"/>
</dbReference>
<feature type="binding site" evidence="1">
    <location>
        <position position="36"/>
    </location>
    <ligand>
        <name>Mg(2+)</name>
        <dbReference type="ChEBI" id="CHEBI:18420"/>
        <label>1</label>
    </ligand>
</feature>
<dbReference type="GO" id="GO:0016787">
    <property type="term" value="F:hydrolase activity"/>
    <property type="evidence" value="ECO:0007669"/>
    <property type="project" value="UniProtKB-KW"/>
</dbReference>
<sequence length="264" mass="28920">MKGAIIGDIIGSAFVNDNLPTTEFQLFKPTSAFTDDTVLTLATADSVIHQKPYKETLIEWTQRFPEAGYRPDFLQWAMNGGIEDYKSEGDGAARRISPIGFAASSIEEALTEAKKSALITHNVPVRLEAAQATAVAVYMAKSGATRKEIKRFISVHFGYDLNLNVTHWKSKIHSGETLSTPVPPAIAAFLEASDFEEAIRLAILIGGPSNTIASITGALAQAYFKHIPKAFIKRALARLTPDMESLMENFETAKFQEKIIEGQK</sequence>
<dbReference type="STRING" id="1236989.JCM15548_11425"/>
<feature type="binding site" evidence="1">
    <location>
        <position position="35"/>
    </location>
    <ligand>
        <name>Mg(2+)</name>
        <dbReference type="ChEBI" id="CHEBI:18420"/>
        <label>1</label>
    </ligand>
</feature>
<evidence type="ECO:0000313" key="3">
    <source>
        <dbReference type="Proteomes" id="UP000032900"/>
    </source>
</evidence>
<dbReference type="InterPro" id="IPR005502">
    <property type="entry name" value="Ribosyl_crysJ1"/>
</dbReference>
<proteinExistence type="predicted"/>
<dbReference type="Pfam" id="PF03747">
    <property type="entry name" value="ADP_ribosyl_GH"/>
    <property type="match status" value="1"/>
</dbReference>
<comment type="cofactor">
    <cofactor evidence="1">
        <name>Mg(2+)</name>
        <dbReference type="ChEBI" id="CHEBI:18420"/>
    </cofactor>
    <text evidence="1">Binds 2 magnesium ions per subunit.</text>
</comment>
<dbReference type="PANTHER" id="PTHR16222">
    <property type="entry name" value="ADP-RIBOSYLGLYCOHYDROLASE"/>
    <property type="match status" value="1"/>
</dbReference>
<dbReference type="PANTHER" id="PTHR16222:SF12">
    <property type="entry name" value="ADP-RIBOSYLGLYCOHYDROLASE-RELATED"/>
    <property type="match status" value="1"/>
</dbReference>
<dbReference type="InterPro" id="IPR036705">
    <property type="entry name" value="Ribosyl_crysJ1_sf"/>
</dbReference>
<dbReference type="Gene3D" id="1.10.4080.10">
    <property type="entry name" value="ADP-ribosylation/Crystallin J1"/>
    <property type="match status" value="1"/>
</dbReference>
<dbReference type="AlphaFoldDB" id="A0A0E9LUI7"/>
<reference evidence="2 3" key="1">
    <citation type="journal article" date="2015" name="Microbes Environ.">
        <title>Distribution and evolution of nitrogen fixation genes in the phylum bacteroidetes.</title>
        <authorList>
            <person name="Inoue J."/>
            <person name="Oshima K."/>
            <person name="Suda W."/>
            <person name="Sakamoto M."/>
            <person name="Iino T."/>
            <person name="Noda S."/>
            <person name="Hongoh Y."/>
            <person name="Hattori M."/>
            <person name="Ohkuma M."/>
        </authorList>
    </citation>
    <scope>NUCLEOTIDE SEQUENCE [LARGE SCALE GENOMIC DNA]</scope>
    <source>
        <strain evidence="2">JCM 15548</strain>
    </source>
</reference>
<gene>
    <name evidence="2" type="ORF">JCM15548_11425</name>
</gene>
<comment type="caution">
    <text evidence="2">The sequence shown here is derived from an EMBL/GenBank/DDBJ whole genome shotgun (WGS) entry which is preliminary data.</text>
</comment>
<dbReference type="Proteomes" id="UP000032900">
    <property type="component" value="Unassembled WGS sequence"/>
</dbReference>
<protein>
    <submittedName>
        <fullName evidence="2">Hydrolase, putative</fullName>
    </submittedName>
</protein>
<dbReference type="InterPro" id="IPR050792">
    <property type="entry name" value="ADP-ribosylglycohydrolase"/>
</dbReference>
<name>A0A0E9LUI7_9BACT</name>
<feature type="binding site" evidence="1">
    <location>
        <position position="211"/>
    </location>
    <ligand>
        <name>Mg(2+)</name>
        <dbReference type="ChEBI" id="CHEBI:18420"/>
        <label>1</label>
    </ligand>
</feature>
<keyword evidence="2" id="KW-0378">Hydrolase</keyword>
<keyword evidence="1" id="KW-0479">Metal-binding</keyword>
<keyword evidence="3" id="KW-1185">Reference proteome</keyword>
<keyword evidence="1" id="KW-0460">Magnesium</keyword>
<dbReference type="RefSeq" id="WP_062123337.1">
    <property type="nucleotide sequence ID" value="NZ_BAZW01000007.1"/>
</dbReference>
<dbReference type="GO" id="GO:0046872">
    <property type="term" value="F:metal ion binding"/>
    <property type="evidence" value="ECO:0007669"/>
    <property type="project" value="UniProtKB-KW"/>
</dbReference>
<dbReference type="OrthoDB" id="9798107at2"/>
<evidence type="ECO:0000256" key="1">
    <source>
        <dbReference type="PIRSR" id="PIRSR605502-1"/>
    </source>
</evidence>
<dbReference type="EMBL" id="BAZW01000007">
    <property type="protein sequence ID" value="GAO29257.1"/>
    <property type="molecule type" value="Genomic_DNA"/>
</dbReference>